<dbReference type="AlphaFoldDB" id="A0A9P5S7K6"/>
<proteinExistence type="inferred from homology"/>
<reference evidence="4" key="1">
    <citation type="journal article" date="2020" name="Fungal Divers.">
        <title>Resolving the Mortierellaceae phylogeny through synthesis of multi-gene phylogenetics and phylogenomics.</title>
        <authorList>
            <person name="Vandepol N."/>
            <person name="Liber J."/>
            <person name="Desiro A."/>
            <person name="Na H."/>
            <person name="Kennedy M."/>
            <person name="Barry K."/>
            <person name="Grigoriev I.V."/>
            <person name="Miller A.N."/>
            <person name="O'Donnell K."/>
            <person name="Stajich J.E."/>
            <person name="Bonito G."/>
        </authorList>
    </citation>
    <scope>NUCLEOTIDE SEQUENCE</scope>
    <source>
        <strain evidence="4">NVP1</strain>
    </source>
</reference>
<feature type="region of interest" description="Disordered" evidence="2">
    <location>
        <begin position="1"/>
        <end position="21"/>
    </location>
</feature>
<gene>
    <name evidence="4" type="ORF">BG006_005731</name>
</gene>
<dbReference type="PANTHER" id="PTHR31082">
    <property type="entry name" value="PHEROMONE-REGULATED MEMBRANE PROTEIN 10"/>
    <property type="match status" value="1"/>
</dbReference>
<organism evidence="4 5">
    <name type="scientific">Podila minutissima</name>
    <dbReference type="NCBI Taxonomy" id="64525"/>
    <lineage>
        <taxon>Eukaryota</taxon>
        <taxon>Fungi</taxon>
        <taxon>Fungi incertae sedis</taxon>
        <taxon>Mucoromycota</taxon>
        <taxon>Mortierellomycotina</taxon>
        <taxon>Mortierellomycetes</taxon>
        <taxon>Mortierellales</taxon>
        <taxon>Mortierellaceae</taxon>
        <taxon>Podila</taxon>
    </lineage>
</organism>
<dbReference type="GO" id="GO:0022857">
    <property type="term" value="F:transmembrane transporter activity"/>
    <property type="evidence" value="ECO:0007669"/>
    <property type="project" value="InterPro"/>
</dbReference>
<evidence type="ECO:0000259" key="3">
    <source>
        <dbReference type="Pfam" id="PF06738"/>
    </source>
</evidence>
<dbReference type="Proteomes" id="UP000696485">
    <property type="component" value="Unassembled WGS sequence"/>
</dbReference>
<evidence type="ECO:0000256" key="1">
    <source>
        <dbReference type="ARBA" id="ARBA00034125"/>
    </source>
</evidence>
<dbReference type="EMBL" id="JAAAUY010003248">
    <property type="protein sequence ID" value="KAF9307760.1"/>
    <property type="molecule type" value="Genomic_DNA"/>
</dbReference>
<comment type="caution">
    <text evidence="4">The sequence shown here is derived from an EMBL/GenBank/DDBJ whole genome shotgun (WGS) entry which is preliminary data.</text>
</comment>
<protein>
    <recommendedName>
        <fullName evidence="3">Threonine/serine exporter-like N-terminal domain-containing protein</fullName>
    </recommendedName>
</protein>
<keyword evidence="5" id="KW-1185">Reference proteome</keyword>
<evidence type="ECO:0000313" key="4">
    <source>
        <dbReference type="EMBL" id="KAF9307760.1"/>
    </source>
</evidence>
<evidence type="ECO:0000313" key="5">
    <source>
        <dbReference type="Proteomes" id="UP000696485"/>
    </source>
</evidence>
<dbReference type="PANTHER" id="PTHR31082:SF4">
    <property type="entry name" value="PHEROMONE-REGULATED MEMBRANE PROTEIN 10"/>
    <property type="match status" value="1"/>
</dbReference>
<dbReference type="InterPro" id="IPR051361">
    <property type="entry name" value="ThrE/Ser_Exporter"/>
</dbReference>
<feature type="non-terminal residue" evidence="4">
    <location>
        <position position="147"/>
    </location>
</feature>
<dbReference type="Pfam" id="PF06738">
    <property type="entry name" value="ThrE"/>
    <property type="match status" value="1"/>
</dbReference>
<name>A0A9P5S7K6_9FUNG</name>
<dbReference type="InterPro" id="IPR010619">
    <property type="entry name" value="ThrE-like_N"/>
</dbReference>
<accession>A0A9P5S7K6</accession>
<sequence length="147" mass="16518">NTFAPGTMTNFRPSTSRSNSIGNIYNSNHRNSIQFDTYFGAPSAAPSPMHSPTMSPRGSFSGEEQLRITMAIADILERQDYILRLASSMIKYDAPLHRFEDAIDHSAQHFELNLQCDYLPSVMIVAFTDYETHTSETHLLKVATDLD</sequence>
<feature type="domain" description="Threonine/serine exporter-like N-terminal" evidence="3">
    <location>
        <begin position="80"/>
        <end position="138"/>
    </location>
</feature>
<feature type="non-terminal residue" evidence="4">
    <location>
        <position position="1"/>
    </location>
</feature>
<evidence type="ECO:0000256" key="2">
    <source>
        <dbReference type="SAM" id="MobiDB-lite"/>
    </source>
</evidence>
<comment type="similarity">
    <text evidence="1">Belongs to the ThrE exporter (TC 2.A.79) family.</text>
</comment>